<dbReference type="EMBL" id="JAPDOD010000004">
    <property type="protein sequence ID" value="MDA0160082.1"/>
    <property type="molecule type" value="Genomic_DNA"/>
</dbReference>
<dbReference type="RefSeq" id="WP_270038848.1">
    <property type="nucleotide sequence ID" value="NZ_JAPDOD010000004.1"/>
</dbReference>
<comment type="caution">
    <text evidence="2">The sequence shown here is derived from an EMBL/GenBank/DDBJ whole genome shotgun (WGS) entry which is preliminary data.</text>
</comment>
<dbReference type="InterPro" id="IPR036812">
    <property type="entry name" value="NAD(P)_OxRdtase_dom_sf"/>
</dbReference>
<name>A0A9X3S0H1_9ACTN</name>
<protein>
    <submittedName>
        <fullName evidence="2">Aldo/keto reductase</fullName>
    </submittedName>
</protein>
<keyword evidence="3" id="KW-1185">Reference proteome</keyword>
<sequence>MVRYGGEGLAFRTLGRTGLQVTPLCVGSAPLGNTPLAYQQAVPLEDALATVRRVFEGPINYLDTSNNYGDAEQRIGIVVRELGGLPDGFVLETKVDRDMETGDFSGDRVRRSVEESLQRLGLDRLGLVHFHDPEHITFEEGVAPNGPLEALQELKGEGVIAHLGVAGGPIDLMRQYIRTGAFDVVLTHNRFNLIDQSAEPLLDEAAELGVAVLNAAAFGGGILAGSRASKGFFAYRKASPEILARVDALDAACARHDVPLAAAAIQFPMRENRITATLAGCVTPGEVDRLIENARRPIPDELWEEIAP</sequence>
<dbReference type="InterPro" id="IPR020471">
    <property type="entry name" value="AKR"/>
</dbReference>
<gene>
    <name evidence="2" type="ORF">OM076_07400</name>
</gene>
<proteinExistence type="predicted"/>
<dbReference type="CDD" id="cd19090">
    <property type="entry name" value="AKR_AKR15A-like"/>
    <property type="match status" value="1"/>
</dbReference>
<dbReference type="InterPro" id="IPR023210">
    <property type="entry name" value="NADP_OxRdtase_dom"/>
</dbReference>
<dbReference type="AlphaFoldDB" id="A0A9X3S0H1"/>
<dbReference type="Proteomes" id="UP001149140">
    <property type="component" value="Unassembled WGS sequence"/>
</dbReference>
<accession>A0A9X3S0H1</accession>
<dbReference type="GO" id="GO:0005829">
    <property type="term" value="C:cytosol"/>
    <property type="evidence" value="ECO:0007669"/>
    <property type="project" value="TreeGrafter"/>
</dbReference>
<dbReference type="GO" id="GO:0016491">
    <property type="term" value="F:oxidoreductase activity"/>
    <property type="evidence" value="ECO:0007669"/>
    <property type="project" value="InterPro"/>
</dbReference>
<dbReference type="Gene3D" id="3.20.20.100">
    <property type="entry name" value="NADP-dependent oxidoreductase domain"/>
    <property type="match status" value="1"/>
</dbReference>
<dbReference type="PANTHER" id="PTHR42686:SF1">
    <property type="entry name" value="GH17980P-RELATED"/>
    <property type="match status" value="1"/>
</dbReference>
<reference evidence="2" key="1">
    <citation type="submission" date="2022-10" db="EMBL/GenBank/DDBJ databases">
        <title>The WGS of Solirubrobacter ginsenosidimutans DSM 21036.</title>
        <authorList>
            <person name="Jiang Z."/>
        </authorList>
    </citation>
    <scope>NUCLEOTIDE SEQUENCE</scope>
    <source>
        <strain evidence="2">DSM 21036</strain>
    </source>
</reference>
<dbReference type="SUPFAM" id="SSF51430">
    <property type="entry name" value="NAD(P)-linked oxidoreductase"/>
    <property type="match status" value="1"/>
</dbReference>
<evidence type="ECO:0000259" key="1">
    <source>
        <dbReference type="Pfam" id="PF00248"/>
    </source>
</evidence>
<evidence type="ECO:0000313" key="3">
    <source>
        <dbReference type="Proteomes" id="UP001149140"/>
    </source>
</evidence>
<organism evidence="2 3">
    <name type="scientific">Solirubrobacter ginsenosidimutans</name>
    <dbReference type="NCBI Taxonomy" id="490573"/>
    <lineage>
        <taxon>Bacteria</taxon>
        <taxon>Bacillati</taxon>
        <taxon>Actinomycetota</taxon>
        <taxon>Thermoleophilia</taxon>
        <taxon>Solirubrobacterales</taxon>
        <taxon>Solirubrobacteraceae</taxon>
        <taxon>Solirubrobacter</taxon>
    </lineage>
</organism>
<dbReference type="Pfam" id="PF00248">
    <property type="entry name" value="Aldo_ket_red"/>
    <property type="match status" value="1"/>
</dbReference>
<feature type="domain" description="NADP-dependent oxidoreductase" evidence="1">
    <location>
        <begin position="23"/>
        <end position="306"/>
    </location>
</feature>
<dbReference type="PANTHER" id="PTHR42686">
    <property type="entry name" value="GH17980P-RELATED"/>
    <property type="match status" value="1"/>
</dbReference>
<evidence type="ECO:0000313" key="2">
    <source>
        <dbReference type="EMBL" id="MDA0160082.1"/>
    </source>
</evidence>